<dbReference type="InterPro" id="IPR016071">
    <property type="entry name" value="Staphylococal_nuclease_OB-fold"/>
</dbReference>
<dbReference type="SMART" id="SM00318">
    <property type="entry name" value="SNc"/>
    <property type="match status" value="1"/>
</dbReference>
<dbReference type="PROSITE" id="PS50830">
    <property type="entry name" value="TNASE_3"/>
    <property type="match status" value="1"/>
</dbReference>
<keyword evidence="3" id="KW-0378">Hydrolase</keyword>
<proteinExistence type="predicted"/>
<dbReference type="GO" id="GO:0016787">
    <property type="term" value="F:hydrolase activity"/>
    <property type="evidence" value="ECO:0007669"/>
    <property type="project" value="UniProtKB-KW"/>
</dbReference>
<evidence type="ECO:0000313" key="5">
    <source>
        <dbReference type="EMBL" id="PTX63187.1"/>
    </source>
</evidence>
<dbReference type="Pfam" id="PF00565">
    <property type="entry name" value="SNase"/>
    <property type="match status" value="1"/>
</dbReference>
<organism evidence="5 6">
    <name type="scientific">Melghirimyces profundicolus</name>
    <dbReference type="NCBI Taxonomy" id="1242148"/>
    <lineage>
        <taxon>Bacteria</taxon>
        <taxon>Bacillati</taxon>
        <taxon>Bacillota</taxon>
        <taxon>Bacilli</taxon>
        <taxon>Bacillales</taxon>
        <taxon>Thermoactinomycetaceae</taxon>
        <taxon>Melghirimyces</taxon>
    </lineage>
</organism>
<keyword evidence="2" id="KW-0255">Endonuclease</keyword>
<accession>A0A2T6C4I1</accession>
<feature type="domain" description="TNase-like" evidence="4">
    <location>
        <begin position="36"/>
        <end position="167"/>
    </location>
</feature>
<evidence type="ECO:0000259" key="4">
    <source>
        <dbReference type="PROSITE" id="PS50830"/>
    </source>
</evidence>
<evidence type="ECO:0000256" key="3">
    <source>
        <dbReference type="ARBA" id="ARBA00022801"/>
    </source>
</evidence>
<dbReference type="PROSITE" id="PS51257">
    <property type="entry name" value="PROKAR_LIPOPROTEIN"/>
    <property type="match status" value="1"/>
</dbReference>
<name>A0A2T6C4I1_9BACL</name>
<reference evidence="5 6" key="1">
    <citation type="submission" date="2018-04" db="EMBL/GenBank/DDBJ databases">
        <title>Genomic Encyclopedia of Archaeal and Bacterial Type Strains, Phase II (KMG-II): from individual species to whole genera.</title>
        <authorList>
            <person name="Goeker M."/>
        </authorList>
    </citation>
    <scope>NUCLEOTIDE SEQUENCE [LARGE SCALE GENOMIC DNA]</scope>
    <source>
        <strain evidence="5 6">DSM 45787</strain>
    </source>
</reference>
<keyword evidence="1" id="KW-0540">Nuclease</keyword>
<gene>
    <name evidence="5" type="ORF">C8P63_10428</name>
</gene>
<dbReference type="Gene3D" id="2.40.50.90">
    <property type="match status" value="1"/>
</dbReference>
<evidence type="ECO:0000256" key="2">
    <source>
        <dbReference type="ARBA" id="ARBA00022759"/>
    </source>
</evidence>
<evidence type="ECO:0000256" key="1">
    <source>
        <dbReference type="ARBA" id="ARBA00022722"/>
    </source>
</evidence>
<comment type="caution">
    <text evidence="5">The sequence shown here is derived from an EMBL/GenBank/DDBJ whole genome shotgun (WGS) entry which is preliminary data.</text>
</comment>
<protein>
    <submittedName>
        <fullName evidence="5">Micrococcal nuclease</fullName>
    </submittedName>
</protein>
<dbReference type="EMBL" id="QBKR01000004">
    <property type="protein sequence ID" value="PTX63187.1"/>
    <property type="molecule type" value="Genomic_DNA"/>
</dbReference>
<dbReference type="GO" id="GO:0004519">
    <property type="term" value="F:endonuclease activity"/>
    <property type="evidence" value="ECO:0007669"/>
    <property type="project" value="UniProtKB-KW"/>
</dbReference>
<dbReference type="InterPro" id="IPR035437">
    <property type="entry name" value="SNase_OB-fold_sf"/>
</dbReference>
<evidence type="ECO:0000313" key="6">
    <source>
        <dbReference type="Proteomes" id="UP000244240"/>
    </source>
</evidence>
<dbReference type="SUPFAM" id="SSF50199">
    <property type="entry name" value="Staphylococcal nuclease"/>
    <property type="match status" value="1"/>
</dbReference>
<dbReference type="AlphaFoldDB" id="A0A2T6C4I1"/>
<dbReference type="Proteomes" id="UP000244240">
    <property type="component" value="Unassembled WGS sequence"/>
</dbReference>
<dbReference type="RefSeq" id="WP_245920667.1">
    <property type="nucleotide sequence ID" value="NZ_QBKR01000004.1"/>
</dbReference>
<sequence length="234" mass="26393">MGALQRAIAGLLIPLVLLAGCQSADRLKEEADGPGKGREAKVIRVIDGDTLSVRMEGRIEKVRLIGVNTPETNHPKIGAEVYGKEASRFTTKHLAGKDVRLETDVEERDQYGRLLAYVWLGDELFNAMLLEEGMAQVMTVPPNVRYQEKFLRLQREAREKEKGLWGKDVSARNRAETSREGDCTGKIKGNINRDGEKIFHTRESPQYESTKPERWFCTEEEAKKAGFRPPKGPR</sequence>
<keyword evidence="6" id="KW-1185">Reference proteome</keyword>
<dbReference type="PANTHER" id="PTHR12302">
    <property type="entry name" value="EBNA2 BINDING PROTEIN P100"/>
    <property type="match status" value="1"/>
</dbReference>
<dbReference type="PANTHER" id="PTHR12302:SF3">
    <property type="entry name" value="SERINE_THREONINE-PROTEIN KINASE 31"/>
    <property type="match status" value="1"/>
</dbReference>